<evidence type="ECO:0000256" key="4">
    <source>
        <dbReference type="SAM" id="MobiDB-lite"/>
    </source>
</evidence>
<organism evidence="6 7">
    <name type="scientific">Engystomops pustulosus</name>
    <name type="common">Tungara frog</name>
    <name type="synonym">Physalaemus pustulosus</name>
    <dbReference type="NCBI Taxonomy" id="76066"/>
    <lineage>
        <taxon>Eukaryota</taxon>
        <taxon>Metazoa</taxon>
        <taxon>Chordata</taxon>
        <taxon>Craniata</taxon>
        <taxon>Vertebrata</taxon>
        <taxon>Euteleostomi</taxon>
        <taxon>Amphibia</taxon>
        <taxon>Batrachia</taxon>
        <taxon>Anura</taxon>
        <taxon>Neobatrachia</taxon>
        <taxon>Hyloidea</taxon>
        <taxon>Leptodactylidae</taxon>
        <taxon>Leiuperinae</taxon>
        <taxon>Engystomops</taxon>
    </lineage>
</organism>
<dbReference type="InterPro" id="IPR039008">
    <property type="entry name" value="IF_rod_dom"/>
</dbReference>
<keyword evidence="1" id="KW-0403">Intermediate filament</keyword>
<evidence type="ECO:0000256" key="2">
    <source>
        <dbReference type="ARBA" id="ARBA00023054"/>
    </source>
</evidence>
<evidence type="ECO:0000313" key="6">
    <source>
        <dbReference type="EMBL" id="KAG8591286.1"/>
    </source>
</evidence>
<dbReference type="EMBL" id="WNYA01000001">
    <property type="protein sequence ID" value="KAG8591286.1"/>
    <property type="molecule type" value="Genomic_DNA"/>
</dbReference>
<dbReference type="Proteomes" id="UP000824782">
    <property type="component" value="Unassembled WGS sequence"/>
</dbReference>
<dbReference type="FunFam" id="1.20.5.170:FF:000002">
    <property type="entry name" value="Type I keratin KA11"/>
    <property type="match status" value="1"/>
</dbReference>
<feature type="region of interest" description="Disordered" evidence="4">
    <location>
        <begin position="1"/>
        <end position="31"/>
    </location>
</feature>
<dbReference type="AlphaFoldDB" id="A0AAV7D3G5"/>
<dbReference type="GO" id="GO:0005200">
    <property type="term" value="F:structural constituent of cytoskeleton"/>
    <property type="evidence" value="ECO:0007669"/>
    <property type="project" value="TreeGrafter"/>
</dbReference>
<evidence type="ECO:0000256" key="3">
    <source>
        <dbReference type="SAM" id="Coils"/>
    </source>
</evidence>
<evidence type="ECO:0000259" key="5">
    <source>
        <dbReference type="PROSITE" id="PS51842"/>
    </source>
</evidence>
<feature type="compositionally biased region" description="Polar residues" evidence="4">
    <location>
        <begin position="1"/>
        <end position="26"/>
    </location>
</feature>
<comment type="caution">
    <text evidence="6">The sequence shown here is derived from an EMBL/GenBank/DDBJ whole genome shotgun (WGS) entry which is preliminary data.</text>
</comment>
<dbReference type="GO" id="GO:0045109">
    <property type="term" value="P:intermediate filament organization"/>
    <property type="evidence" value="ECO:0007669"/>
    <property type="project" value="TreeGrafter"/>
</dbReference>
<dbReference type="SUPFAM" id="SSF90257">
    <property type="entry name" value="Myosin rod fragments"/>
    <property type="match status" value="1"/>
</dbReference>
<dbReference type="SUPFAM" id="SSF64593">
    <property type="entry name" value="Intermediate filament protein, coiled coil region"/>
    <property type="match status" value="2"/>
</dbReference>
<dbReference type="FunFam" id="1.20.5.1160:FF:000001">
    <property type="entry name" value="Keratin type II"/>
    <property type="match status" value="1"/>
</dbReference>
<sequence length="371" mass="43185">MKSASFSQKTLTVNESSRTCASNSTARDGLQRTLEEATTKVYTHRPNEKEELQELNNRFAGYIDKVRSLEQKNKTLCDEVEELNRRLKERGPGVSDEYEKQFKELKELIEKLNKEKGAADIERGNLEEEIDIWNAKCDEELALKEEAERTLREFRQDVDDATVQKLELERRVEQLVDEIEFLKKIHDEEVADLLKQIEESKVNVEIESSRPDLLAALRALRVQIEQAASKNIQEAEKWYKTKLNTVKGQVVKNEEKIRHIREDITKYSSQVSDLQNQIDGLKARNEALERQLEDLQERHLEEVSALQDIIAQLEDRLLTTKADLARYFQDYQDLLNIKLKLDAEIAVYRKLLEGEEERLGIKENEARGDKS</sequence>
<dbReference type="InterPro" id="IPR050405">
    <property type="entry name" value="Intermediate_filament"/>
</dbReference>
<dbReference type="GO" id="GO:0005737">
    <property type="term" value="C:cytoplasm"/>
    <property type="evidence" value="ECO:0007669"/>
    <property type="project" value="TreeGrafter"/>
</dbReference>
<feature type="domain" description="IF rod" evidence="5">
    <location>
        <begin position="48"/>
        <end position="359"/>
    </location>
</feature>
<dbReference type="Gene3D" id="1.20.5.170">
    <property type="match status" value="1"/>
</dbReference>
<proteinExistence type="predicted"/>
<accession>A0AAV7D3G5</accession>
<evidence type="ECO:0000313" key="7">
    <source>
        <dbReference type="Proteomes" id="UP000824782"/>
    </source>
</evidence>
<protein>
    <recommendedName>
        <fullName evidence="5">IF rod domain-containing protein</fullName>
    </recommendedName>
</protein>
<dbReference type="Gene3D" id="1.20.5.1160">
    <property type="entry name" value="Vasodilator-stimulated phosphoprotein"/>
    <property type="match status" value="1"/>
</dbReference>
<evidence type="ECO:0000256" key="1">
    <source>
        <dbReference type="ARBA" id="ARBA00022754"/>
    </source>
</evidence>
<dbReference type="PANTHER" id="PTHR45652">
    <property type="entry name" value="GLIAL FIBRILLARY ACIDIC PROTEIN"/>
    <property type="match status" value="1"/>
</dbReference>
<dbReference type="SMART" id="SM01391">
    <property type="entry name" value="Filament"/>
    <property type="match status" value="1"/>
</dbReference>
<name>A0AAV7D3G5_ENGPU</name>
<dbReference type="PANTHER" id="PTHR45652:SF23">
    <property type="entry name" value="VIMENTIN-RELATED"/>
    <property type="match status" value="1"/>
</dbReference>
<keyword evidence="7" id="KW-1185">Reference proteome</keyword>
<dbReference type="Pfam" id="PF00038">
    <property type="entry name" value="Filament"/>
    <property type="match status" value="1"/>
</dbReference>
<dbReference type="Gene3D" id="1.20.5.500">
    <property type="entry name" value="Single helix bin"/>
    <property type="match status" value="1"/>
</dbReference>
<dbReference type="PROSITE" id="PS51842">
    <property type="entry name" value="IF_ROD_2"/>
    <property type="match status" value="1"/>
</dbReference>
<dbReference type="GO" id="GO:0005882">
    <property type="term" value="C:intermediate filament"/>
    <property type="evidence" value="ECO:0007669"/>
    <property type="project" value="UniProtKB-KW"/>
</dbReference>
<feature type="coiled-coil region" evidence="3">
    <location>
        <begin position="52"/>
        <end position="185"/>
    </location>
</feature>
<feature type="coiled-coil region" evidence="3">
    <location>
        <begin position="257"/>
        <end position="323"/>
    </location>
</feature>
<keyword evidence="2 3" id="KW-0175">Coiled coil</keyword>
<gene>
    <name evidence="6" type="ORF">GDO81_000113</name>
</gene>
<reference evidence="6" key="1">
    <citation type="thesis" date="2020" institute="ProQuest LLC" country="789 East Eisenhower Parkway, Ann Arbor, MI, USA">
        <title>Comparative Genomics and Chromosome Evolution.</title>
        <authorList>
            <person name="Mudd A.B."/>
        </authorList>
    </citation>
    <scope>NUCLEOTIDE SEQUENCE</scope>
    <source>
        <strain evidence="6">237g6f4</strain>
        <tissue evidence="6">Blood</tissue>
    </source>
</reference>